<gene>
    <name evidence="2" type="ORF">UW68_C0037G0005</name>
</gene>
<evidence type="ECO:0000256" key="1">
    <source>
        <dbReference type="SAM" id="MobiDB-lite"/>
    </source>
</evidence>
<proteinExistence type="predicted"/>
<dbReference type="AlphaFoldDB" id="A0A0G1JM26"/>
<dbReference type="Proteomes" id="UP000034835">
    <property type="component" value="Unassembled WGS sequence"/>
</dbReference>
<feature type="compositionally biased region" description="Acidic residues" evidence="1">
    <location>
        <begin position="24"/>
        <end position="37"/>
    </location>
</feature>
<name>A0A0G1JM26_9BACT</name>
<evidence type="ECO:0000313" key="3">
    <source>
        <dbReference type="Proteomes" id="UP000034835"/>
    </source>
</evidence>
<dbReference type="STRING" id="1618384.UW68_C0037G0005"/>
<feature type="region of interest" description="Disordered" evidence="1">
    <location>
        <begin position="18"/>
        <end position="39"/>
    </location>
</feature>
<sequence length="68" mass="7915">MTWRSRFFWIALVQRTESRNDEGNTGEENEINGEDAFGDLGGDGEKIEVKKNDSIFVLETDKKIYREE</sequence>
<reference evidence="2 3" key="1">
    <citation type="journal article" date="2015" name="Nature">
        <title>rRNA introns, odd ribosomes, and small enigmatic genomes across a large radiation of phyla.</title>
        <authorList>
            <person name="Brown C.T."/>
            <person name="Hug L.A."/>
            <person name="Thomas B.C."/>
            <person name="Sharon I."/>
            <person name="Castelle C.J."/>
            <person name="Singh A."/>
            <person name="Wilkins M.J."/>
            <person name="Williams K.H."/>
            <person name="Banfield J.F."/>
        </authorList>
    </citation>
    <scope>NUCLEOTIDE SEQUENCE [LARGE SCALE GENOMIC DNA]</scope>
</reference>
<organism evidence="2 3">
    <name type="scientific">Candidatus Collierbacteria bacterium GW2011_GWB1_44_6</name>
    <dbReference type="NCBI Taxonomy" id="1618384"/>
    <lineage>
        <taxon>Bacteria</taxon>
        <taxon>Candidatus Collieribacteriota</taxon>
    </lineage>
</organism>
<protein>
    <submittedName>
        <fullName evidence="2">Uncharacterized protein</fullName>
    </submittedName>
</protein>
<dbReference type="EMBL" id="LCJG01000037">
    <property type="protein sequence ID" value="KKT72438.1"/>
    <property type="molecule type" value="Genomic_DNA"/>
</dbReference>
<evidence type="ECO:0000313" key="2">
    <source>
        <dbReference type="EMBL" id="KKT72438.1"/>
    </source>
</evidence>
<comment type="caution">
    <text evidence="2">The sequence shown here is derived from an EMBL/GenBank/DDBJ whole genome shotgun (WGS) entry which is preliminary data.</text>
</comment>
<accession>A0A0G1JM26</accession>